<dbReference type="OrthoDB" id="6239677at2759"/>
<dbReference type="AlphaFoldDB" id="A0A6J1L9A5"/>
<sequence>MQRAQERQPNVVPVPQERNWKLISFRGIVLIGFVICLSCVVNDTVYYASIVNYYLNTPGCDFLKFEIVSLVGCLILICILLLGFGLVLYQNLKPLRIYLTVLAVSSFLDLMVTLVLTQSYPLVHDIHKLWENGQSLSKYETTYKCCGALGPDDYLLTFGELPASCFANDNRSAASLNSAGCLNKSITERQLLQIELITPLILLVLIIFLVGFYVYLKRKKVAKRNCRTLWKEKIFF</sequence>
<feature type="transmembrane region" description="Helical" evidence="1">
    <location>
        <begin position="28"/>
        <end position="55"/>
    </location>
</feature>
<dbReference type="Proteomes" id="UP000504633">
    <property type="component" value="Unplaced"/>
</dbReference>
<gene>
    <name evidence="3 4" type="primary">LOC111593203</name>
</gene>
<keyword evidence="2" id="KW-1185">Reference proteome</keyword>
<dbReference type="GeneID" id="111593203"/>
<dbReference type="RefSeq" id="XP_030081126.1">
    <property type="nucleotide sequence ID" value="XM_030225266.1"/>
</dbReference>
<keyword evidence="1" id="KW-1133">Transmembrane helix</keyword>
<evidence type="ECO:0000256" key="1">
    <source>
        <dbReference type="SAM" id="Phobius"/>
    </source>
</evidence>
<keyword evidence="1" id="KW-0812">Transmembrane</keyword>
<name>A0A6J1L9A5_DROHY</name>
<dbReference type="RefSeq" id="XP_023161603.2">
    <property type="nucleotide sequence ID" value="XM_023305835.2"/>
</dbReference>
<evidence type="ECO:0000313" key="4">
    <source>
        <dbReference type="RefSeq" id="XP_030081126.1"/>
    </source>
</evidence>
<evidence type="ECO:0000313" key="3">
    <source>
        <dbReference type="RefSeq" id="XP_023161603.2"/>
    </source>
</evidence>
<accession>A0A6J1L9A5</accession>
<dbReference type="InterPro" id="IPR008952">
    <property type="entry name" value="Tetraspanin_EC2_sf"/>
</dbReference>
<dbReference type="Gene3D" id="1.10.1450.10">
    <property type="entry name" value="Tetraspanin"/>
    <property type="match status" value="1"/>
</dbReference>
<feature type="transmembrane region" description="Helical" evidence="1">
    <location>
        <begin position="67"/>
        <end position="89"/>
    </location>
</feature>
<dbReference type="CDD" id="cd03127">
    <property type="entry name" value="tetraspanin_LEL"/>
    <property type="match status" value="1"/>
</dbReference>
<dbReference type="KEGG" id="dhe:111593203"/>
<evidence type="ECO:0000313" key="2">
    <source>
        <dbReference type="Proteomes" id="UP000504633"/>
    </source>
</evidence>
<organism evidence="2 3">
    <name type="scientific">Drosophila hydei</name>
    <name type="common">Fruit fly</name>
    <dbReference type="NCBI Taxonomy" id="7224"/>
    <lineage>
        <taxon>Eukaryota</taxon>
        <taxon>Metazoa</taxon>
        <taxon>Ecdysozoa</taxon>
        <taxon>Arthropoda</taxon>
        <taxon>Hexapoda</taxon>
        <taxon>Insecta</taxon>
        <taxon>Pterygota</taxon>
        <taxon>Neoptera</taxon>
        <taxon>Endopterygota</taxon>
        <taxon>Diptera</taxon>
        <taxon>Brachycera</taxon>
        <taxon>Muscomorpha</taxon>
        <taxon>Ephydroidea</taxon>
        <taxon>Drosophilidae</taxon>
        <taxon>Drosophila</taxon>
    </lineage>
</organism>
<feature type="transmembrane region" description="Helical" evidence="1">
    <location>
        <begin position="196"/>
        <end position="216"/>
    </location>
</feature>
<dbReference type="SUPFAM" id="SSF48652">
    <property type="entry name" value="Tetraspanin"/>
    <property type="match status" value="1"/>
</dbReference>
<reference evidence="3 4" key="1">
    <citation type="submission" date="2025-04" db="UniProtKB">
        <authorList>
            <consortium name="RefSeq"/>
        </authorList>
    </citation>
    <scope>IDENTIFICATION</scope>
    <source>
        <strain evidence="3 4">15085-1641.00</strain>
        <tissue evidence="3 4">Whole body</tissue>
    </source>
</reference>
<dbReference type="OMA" id="WNCLFRS"/>
<protein>
    <submittedName>
        <fullName evidence="3 4">Protein late bloomer isoform X1</fullName>
    </submittedName>
</protein>
<dbReference type="GO" id="GO:0016020">
    <property type="term" value="C:membrane"/>
    <property type="evidence" value="ECO:0007669"/>
    <property type="project" value="InterPro"/>
</dbReference>
<proteinExistence type="predicted"/>
<feature type="transmembrane region" description="Helical" evidence="1">
    <location>
        <begin position="96"/>
        <end position="116"/>
    </location>
</feature>
<keyword evidence="1" id="KW-0472">Membrane</keyword>